<evidence type="ECO:0000256" key="4">
    <source>
        <dbReference type="PROSITE-ProRule" id="PRU00175"/>
    </source>
</evidence>
<dbReference type="InterPro" id="IPR001841">
    <property type="entry name" value="Znf_RING"/>
</dbReference>
<evidence type="ECO:0000256" key="3">
    <source>
        <dbReference type="ARBA" id="ARBA00022833"/>
    </source>
</evidence>
<keyword evidence="1" id="KW-0479">Metal-binding</keyword>
<reference evidence="7" key="1">
    <citation type="thesis" date="2021" institute="BYU ScholarsArchive" country="Provo, UT, USA">
        <title>Applications of and Algorithms for Genome Assembly and Genomic Analyses with an Emphasis on Marine Teleosts.</title>
        <authorList>
            <person name="Pickett B.D."/>
        </authorList>
    </citation>
    <scope>NUCLEOTIDE SEQUENCE</scope>
    <source>
        <strain evidence="7">HI-2016</strain>
    </source>
</reference>
<dbReference type="SMART" id="SM00184">
    <property type="entry name" value="RING"/>
    <property type="match status" value="1"/>
</dbReference>
<feature type="domain" description="RING-type" evidence="6">
    <location>
        <begin position="297"/>
        <end position="339"/>
    </location>
</feature>
<evidence type="ECO:0000256" key="5">
    <source>
        <dbReference type="SAM" id="MobiDB-lite"/>
    </source>
</evidence>
<feature type="region of interest" description="Disordered" evidence="5">
    <location>
        <begin position="89"/>
        <end position="130"/>
    </location>
</feature>
<dbReference type="PANTHER" id="PTHR35667">
    <property type="entry name" value="LEUKEMIA NUP98 FUSION PARTNER 1"/>
    <property type="match status" value="1"/>
</dbReference>
<dbReference type="EMBL" id="JAFBMS010000010">
    <property type="protein sequence ID" value="KAG9348918.1"/>
    <property type="molecule type" value="Genomic_DNA"/>
</dbReference>
<keyword evidence="8" id="KW-1185">Reference proteome</keyword>
<accession>A0A8T2PHH0</accession>
<evidence type="ECO:0000313" key="7">
    <source>
        <dbReference type="EMBL" id="KAG9348918.1"/>
    </source>
</evidence>
<dbReference type="Gene3D" id="3.30.40.10">
    <property type="entry name" value="Zinc/RING finger domain, C3HC4 (zinc finger)"/>
    <property type="match status" value="1"/>
</dbReference>
<dbReference type="OrthoDB" id="8062037at2759"/>
<dbReference type="SUPFAM" id="SSF57850">
    <property type="entry name" value="RING/U-box"/>
    <property type="match status" value="1"/>
</dbReference>
<feature type="compositionally biased region" description="Basic residues" evidence="5">
    <location>
        <begin position="186"/>
        <end position="195"/>
    </location>
</feature>
<dbReference type="Pfam" id="PF13639">
    <property type="entry name" value="zf-RING_2"/>
    <property type="match status" value="1"/>
</dbReference>
<dbReference type="PANTHER" id="PTHR35667:SF1">
    <property type="entry name" value="LEUKEMIA NUP98 FUSION PARTNER 1"/>
    <property type="match status" value="1"/>
</dbReference>
<feature type="region of interest" description="Disordered" evidence="5">
    <location>
        <begin position="226"/>
        <end position="258"/>
    </location>
</feature>
<proteinExistence type="predicted"/>
<keyword evidence="3" id="KW-0862">Zinc</keyword>
<dbReference type="InterPro" id="IPR029280">
    <property type="entry name" value="LNP1"/>
</dbReference>
<dbReference type="GO" id="GO:0008270">
    <property type="term" value="F:zinc ion binding"/>
    <property type="evidence" value="ECO:0007669"/>
    <property type="project" value="UniProtKB-KW"/>
</dbReference>
<gene>
    <name evidence="7" type="ORF">JZ751_029235</name>
</gene>
<dbReference type="AlphaFoldDB" id="A0A8T2PHH0"/>
<protein>
    <recommendedName>
        <fullName evidence="6">RING-type domain-containing protein</fullName>
    </recommendedName>
</protein>
<organism evidence="7 8">
    <name type="scientific">Albula glossodonta</name>
    <name type="common">roundjaw bonefish</name>
    <dbReference type="NCBI Taxonomy" id="121402"/>
    <lineage>
        <taxon>Eukaryota</taxon>
        <taxon>Metazoa</taxon>
        <taxon>Chordata</taxon>
        <taxon>Craniata</taxon>
        <taxon>Vertebrata</taxon>
        <taxon>Euteleostomi</taxon>
        <taxon>Actinopterygii</taxon>
        <taxon>Neopterygii</taxon>
        <taxon>Teleostei</taxon>
        <taxon>Albuliformes</taxon>
        <taxon>Albulidae</taxon>
        <taxon>Albula</taxon>
    </lineage>
</organism>
<dbReference type="Proteomes" id="UP000824540">
    <property type="component" value="Unassembled WGS sequence"/>
</dbReference>
<evidence type="ECO:0000259" key="6">
    <source>
        <dbReference type="PROSITE" id="PS50089"/>
    </source>
</evidence>
<sequence length="358" mass="40388">MSCSLAARFAAPSCCAWAGTGLALPSGVFLSPSRLPCFSFVRLRFHRYMAPTPKTMGVPTRSATCQRGRPLPDCGSTGFEAAIIHHATSKEDAHQRAHHRHGKQRGLPGGHHTSHRNAAERKPQPRSASRVLLQPQYSASSLLDSTLSLRLYPAIIMDNDEDEDGNFTKWMSSYWGHNTGEEPVKERRHSFRRPSKPYAGRRASLPCPSQLDAMQLNRLHAATMAPAPAHLKSRDKKESVRPYPNPCHSTPEDNGRARSPMLDKRITTISELSETFERKLKFRSRNVMSLSDADDLCLICHDDMRSCGMVITELHCSHRFHKDCIEHWLWKKQSCPTCRIQVPMPEPFYWSSGRVKVP</sequence>
<keyword evidence="2 4" id="KW-0863">Zinc-finger</keyword>
<evidence type="ECO:0000256" key="2">
    <source>
        <dbReference type="ARBA" id="ARBA00022771"/>
    </source>
</evidence>
<comment type="caution">
    <text evidence="7">The sequence shown here is derived from an EMBL/GenBank/DDBJ whole genome shotgun (WGS) entry which is preliminary data.</text>
</comment>
<name>A0A8T2PHH0_9TELE</name>
<dbReference type="PROSITE" id="PS50089">
    <property type="entry name" value="ZF_RING_2"/>
    <property type="match status" value="1"/>
</dbReference>
<dbReference type="Pfam" id="PF15419">
    <property type="entry name" value="LNP1"/>
    <property type="match status" value="1"/>
</dbReference>
<evidence type="ECO:0000313" key="8">
    <source>
        <dbReference type="Proteomes" id="UP000824540"/>
    </source>
</evidence>
<dbReference type="InterPro" id="IPR013083">
    <property type="entry name" value="Znf_RING/FYVE/PHD"/>
</dbReference>
<evidence type="ECO:0000256" key="1">
    <source>
        <dbReference type="ARBA" id="ARBA00022723"/>
    </source>
</evidence>
<feature type="region of interest" description="Disordered" evidence="5">
    <location>
        <begin position="185"/>
        <end position="206"/>
    </location>
</feature>